<sequence length="128" mass="13796">MQDFVEALDVVAEALQKDDQQHPANSSKAVPPLDPTFGTLLQSIANAAAHDLRKLFVATMKPPVNQDDVKAICAECKNTSVMLVAHCTNALTQSTALHDAMLPLVEAYLNTTRAWVRALIQNNSIGTA</sequence>
<name>F2UKR3_SALR5</name>
<dbReference type="GeneID" id="16070741"/>
<dbReference type="Proteomes" id="UP000007799">
    <property type="component" value="Unassembled WGS sequence"/>
</dbReference>
<reference evidence="1" key="1">
    <citation type="submission" date="2009-08" db="EMBL/GenBank/DDBJ databases">
        <title>Annotation of Salpingoeca rosetta.</title>
        <authorList>
            <consortium name="The Broad Institute Genome Sequencing Platform"/>
            <person name="Russ C."/>
            <person name="Cuomo C."/>
            <person name="Burger G."/>
            <person name="Gray M.W."/>
            <person name="Holland P.W.H."/>
            <person name="King N."/>
            <person name="Lang F.B.F."/>
            <person name="Roger A.J."/>
            <person name="Ruiz-Trillo I."/>
            <person name="Young S.K."/>
            <person name="Zeng Q."/>
            <person name="Gargeya S."/>
            <person name="Alvarado L."/>
            <person name="Berlin A."/>
            <person name="Chapman S.B."/>
            <person name="Chen Z."/>
            <person name="Freedman E."/>
            <person name="Gellesch M."/>
            <person name="Goldberg J."/>
            <person name="Griggs A."/>
            <person name="Gujja S."/>
            <person name="Heilman E."/>
            <person name="Heiman D."/>
            <person name="Howarth C."/>
            <person name="Mehta T."/>
            <person name="Neiman D."/>
            <person name="Pearson M."/>
            <person name="Roberts A."/>
            <person name="Saif S."/>
            <person name="Shea T."/>
            <person name="Shenoy N."/>
            <person name="Sisk P."/>
            <person name="Stolte C."/>
            <person name="Sykes S."/>
            <person name="White J."/>
            <person name="Yandava C."/>
            <person name="Haas B."/>
            <person name="Nusbaum C."/>
            <person name="Birren B."/>
        </authorList>
    </citation>
    <scope>NUCLEOTIDE SEQUENCE [LARGE SCALE GENOMIC DNA]</scope>
    <source>
        <strain evidence="1">ATCC 50818</strain>
    </source>
</reference>
<accession>F2UKR3</accession>
<keyword evidence="2" id="KW-1185">Reference proteome</keyword>
<organism evidence="2">
    <name type="scientific">Salpingoeca rosetta (strain ATCC 50818 / BSB-021)</name>
    <dbReference type="NCBI Taxonomy" id="946362"/>
    <lineage>
        <taxon>Eukaryota</taxon>
        <taxon>Choanoflagellata</taxon>
        <taxon>Craspedida</taxon>
        <taxon>Salpingoecidae</taxon>
        <taxon>Salpingoeca</taxon>
    </lineage>
</organism>
<gene>
    <name evidence="1" type="ORF">PTSG_08805</name>
</gene>
<evidence type="ECO:0000313" key="2">
    <source>
        <dbReference type="Proteomes" id="UP000007799"/>
    </source>
</evidence>
<dbReference type="EMBL" id="GL832979">
    <property type="protein sequence ID" value="EGD77712.1"/>
    <property type="molecule type" value="Genomic_DNA"/>
</dbReference>
<dbReference type="RefSeq" id="XP_004990188.1">
    <property type="nucleotide sequence ID" value="XM_004990131.1"/>
</dbReference>
<dbReference type="InParanoid" id="F2UKR3"/>
<dbReference type="AlphaFoldDB" id="F2UKR3"/>
<dbReference type="KEGG" id="sre:PTSG_08805"/>
<protein>
    <submittedName>
        <fullName evidence="1">Uncharacterized protein</fullName>
    </submittedName>
</protein>
<evidence type="ECO:0000313" key="1">
    <source>
        <dbReference type="EMBL" id="EGD77712.1"/>
    </source>
</evidence>
<proteinExistence type="predicted"/>